<dbReference type="Pfam" id="PF12777">
    <property type="entry name" value="MT"/>
    <property type="match status" value="1"/>
</dbReference>
<keyword evidence="3" id="KW-0963">Cytoplasm</keyword>
<organism evidence="27">
    <name type="scientific">Aureococcus anophagefferens</name>
    <name type="common">Harmful bloom alga</name>
    <dbReference type="NCBI Taxonomy" id="44056"/>
    <lineage>
        <taxon>Eukaryota</taxon>
        <taxon>Sar</taxon>
        <taxon>Stramenopiles</taxon>
        <taxon>Ochrophyta</taxon>
        <taxon>Pelagophyceae</taxon>
        <taxon>Pelagomonadales</taxon>
        <taxon>Pelagomonadaceae</taxon>
        <taxon>Aureococcus</taxon>
    </lineage>
</organism>
<keyword evidence="7" id="KW-0067">ATP-binding</keyword>
<evidence type="ECO:0000256" key="13">
    <source>
        <dbReference type="ARBA" id="ARBA00023273"/>
    </source>
</evidence>
<dbReference type="Gene3D" id="1.20.920.20">
    <property type="match status" value="1"/>
</dbReference>
<dbReference type="InterPro" id="IPR027417">
    <property type="entry name" value="P-loop_NTPase"/>
</dbReference>
<dbReference type="InterPro" id="IPR024317">
    <property type="entry name" value="Dynein_heavy_chain_D4_dom"/>
</dbReference>
<dbReference type="Gene3D" id="1.10.8.720">
    <property type="entry name" value="Region D6 of dynein motor"/>
    <property type="match status" value="1"/>
</dbReference>
<evidence type="ECO:0000256" key="11">
    <source>
        <dbReference type="ARBA" id="ARBA00023175"/>
    </source>
</evidence>
<dbReference type="Gene3D" id="1.20.58.1120">
    <property type="match status" value="1"/>
</dbReference>
<sequence>ALGSISTYLDSCFMPAFDSSEQWGKASEEQRSDFTTEMGHFISTVKEALSSLIGGLVLDKPTLTSPDVLNAKTFSQQAKQNPELIPHFEGLLEGWCNQIQAYLDEPTSKQTADDESEDVGPLKELDNWRNRMQRLTSIAEQLKRKDCKSVINLLQSVTKNSADPSKQKMMSLLRRWKQTDVNITEAANEAKDNVKYLFTLERFIEPLYKGTATTIIDTLPALTNSIKMIHTIARYYSTNERMTALFACITDQMIVNCKASIWGIRPDEVTKTIDPSLHDSLWEKDEQELVRQLESCLKLSEAYQEQYRLTKKKLQSMPKGKQFDFNEMHIFGKFDLFCRRIIKLIDMFSTIDQFKSLSNNKLEGAAPASLIDQFHNIVRDFRQKNHDLLDYHNNKFDRTAPRDYVEFNVKISDLEGALQHFINQSFENITSIENSLNLLHKFQSILQRETLKSDLDSKLNIIFQNYGIELEQVQQLYEKQKHDPPIPRNLPPVAGNITWSRHLLKRIEARARQFESNQNVLDGQGARRIIRMYNKLARTLVAFEYLWHQAWVQSIDQAKSGLQATLIIRHPEDQKLYVNFDMELLQLIREAKCLDRMGVEIPESAKIVLFQEEKLKSYYNDLHWALNEYDRIVTMVIPVTAMVLRPHFNDMEYELRPGMITLTWTSMNIDSYKSHVHHGLRKLEQLVTNINDIIEHRVEKNLKVVSRTLLVDLPENQSFTVEEFVKMQESHIMSESELLQGKNLEIEHAVEDLVKIIAAYQFDSHVERVSDDEISKLKKHYNHFMYQALLHCAKNSMNALKKRIATRVGTNFLYVTRPFFEVMVQLAPPEVILQPSLDDIQECINRSAQAILQCFKTVKDWYVVAGELRDKPSAPTFFERITKDIEIVRVALLLTGCVQGIRNTVHDYLGSFSAYDWVWKKDKGEAYQEFIMAKPSLDDYEAQLKSFVKVDQTIEQIPSIHNIGALSLNTNSLKTQLKSECQHWKVTYSDNLHIEAKQRLEALSEYIRSTSVKLEKTVRDDDLDGLRSMMDLFKQVRERESGIDMEIAPIMEMRGAAYHMLEHNLPSGFMEKSEIDKKTVLRSAWRKLVATAAKRAEELSVKQHVHKKRLKKDRMLLKKEVAKLREDWLTSGPGVPGVEPEKALDRLRFSKDKLAQCQRKYDMAHGGEELFALPFTDYPELQQTKKDISLFDQLFGLYTDVKSRMEEWKLFQFTEVVANIEDMSSTMDNFALRCKKMPSRLRGFDAYKRLQTQINDFQIVLPLLQELSKASIMPRHWDEVKELTGMEFDQTGAEFKLQTVLELKLEAVAEDVMEITDGADKQLKIENDLKEIDGIWQVREFSFKDWKTRAVPTLQGTGLLMEELEEAQMALQTMLTMRHVAPFREETQEQLAALSDASDTLERWVKVQLMWCSLESVFTGGDIAKQLPMEAKKFGKVDKDWGKLMSKSEETRLVVECCQNEMLKSKLPEMYTELEKCQKSLEGYLEAKRSRFPRFYFCSNSKLLIILSQGSDPTSMNAHYETVFDALEKVDHDKKDRTIIRKMHGAGGKGHEEIMFVKPVPAQGNIEDWLTVLLKYMQKTMKYLCSNAGTHMAAAGTEITTLRHFVDEAKAQFALLGIQFMWTTDTQNSLEECSKKKNSMKECNSRQLDVLRELSSWCLQDLGFKVNRKKIETLVTIHVHQKDVTKEMFDGFKRKEIKDANDFEWTKQARFYWRNNGSDETSDDGACVISITDADFTYQYEYLGAKERLVITPLTDRCYITLAQALNMCFGGAPAGPAGTGKTETVKDLGATLGIFVVVTNCGDQMSYKDCAKIFKGLCQSGLWGCFDEFNRIRLPVLSVVAQQVLSIQNAKKAGSLLFQFPGDPQNVSLNRAVGYFITMNPGYAGRQALPENLKALFRGVTMMTPDFQIIMKVKLCSVGYNEYELLAQKFFVLYDTCKLQLSNQKHYDWGLRNILSVLRTMGASKRGNMDKAESYLVYQTLRDMNLSKLVAQDVPLFLSILADLFPAMSAPPKAEYPDMEAALMEEGTRGGWVGKVIQLYETTRVRHGIMLVGPTGGGKTRIFALLRGVLTKITGTTHKDSRFNPKAIRAQEMYGEMDPLSGEWTTGVYAAMWAKYNNRANPYNTWIIADGPVDAIWIEDLNTVLDDNRILTLANGDRMPMTDNVKMMFEVETLVNASPATVSRAGIIYIADVELDWEAVYRAWVLTRPSDHQTILYDLAEKWLGKCTPIDPGVAFSFITRNCVSTLQAGRITVIQSLLTLITGLCDGETIKLHMAGSLETGLERVFLYAFCWSFGALFEAEDRNKLDVWLREKDESFLPPTGSAFDFCIDEKTCDWAPWSAPAWHYPKGDTLDFASILVPTVDSTRTSYLIKQVHKQKKATLIVGSEGTAKTATVRMFLASLDMLTRTCNYSFATKPFGAQNAVESELDKRGGKNFGPPNSQKMTFFIDDMSMPEVNNWGDQPTLELMRQLIEYNGFCFLDKDKRGDFKTCEDLMYIAGMGHPGGGRNDIPNRLKRQFYCINLTPPSINSINDIYGQMLSGRFPSATTDAALGSVVQLLTQATIGLWKLMQTKMLPTPAKFHYVFNMRDLSRVFQGVLMTPYESIKTGGTRGKEGTWRHSPPACLLAIWKHECFRVFQDKLTNNKDKEFCLKAIVDQCETIFGSEVVSDLPEDLFMVNFLQEDVYDEDGVMQEEAPKVYEPGGSLAQIRDRVQMFLDKYNEDYPSRKMELVLFDDALKHLLRLNRLMEMPRGSGLLVGVGGSGKQSLTRLSAHISRASCFQITLTKTYNQASLIEDLRTLYRSAGACKQTVFLFTESEIKSETFLELLNSVLMTGEVPGLFAKDEMMAMTADLRGSFLKNRAGLEDTQDNLKQYFTDCVRDNLHLMLCMSPLNPKFPERARRFPGIISSPTIDWFLAWPEEALVAVSRGFIGNFEMSCSSEIKDNLMTHMGMVHKLTTDVCSEYFEKLRRAVYQTPKSYLSFIQSYTKMYKLKLAELEDKEGRVKLGLEKLKQGARDVEDMKGVLAEEDKKLAVATEETNKMLEGLQISSAEAQREGDKVAKDKAACEADAARIGEEKAAAEADLAKAQPFVDRANKAIESIKPKDIQEIKANKNPTDIIKMIFDCILILFKQPLDTVKPTTLSVKKEDLAYFETSFKFSGQKMLGGTTFLADLQEFGKTGKDLMNEETVEFLFPYVDLSLEQNGAYFTPEVAKKASSAAEGLCIFAAAMKDYFYASRVVKPKLEALGIAEANLNEAAAKLRQAEARLKTCQDKLDELQAMFERQTAEKKLIEDNAAALQKKMSQASELIGGLSGEQKRWTDDANEFAEIKLRLVGDCAIACAFVSYCGPFNQDYRSYMLEDKYSNDCETRGVPVSQNLNVIDFLADIGTIGDWNQEGLPTDPLSIQNGILVTRSSRFPLLIDPQGQAVGWICEREKDRVPPTAPTVQLTDPKLKDKLEFALQEGKAFIVLGVEQDIDPMLDPVLEKTYVQKGRRYVITISDKQMDYDMNFMAYFITRLPNPSFSPELQAKTTVVDFTVTQKGLEEQLLGKVIGKEQRALEDQLSLVLQEVNSNTKSLLALDASLLERLTSNTGNLLEDEELIDVLASTKAKAQEVSQKLIAADETKASINEKREQFRPVATRGSVLYFAIVEMSAVNPMYQTSLTQFLELFMASMEKSERASLASKRVENIIEAMTYITYRYINRGLYEADKLTFVLICTLKILVTAGMLKSSDVMLFLRGGAALDINSVKRKPFSWLTNDAWLNVLELSSSLKFFSNMPSDMSANEAIWRRWYEDNEPEQMAVPDYETKIAENLEIGPFLRLLVLRSLRMDRCILQTKEFIRSTPQMGPRYVEPVTDTADAIYAEMISTVPVIFLLSAGADPTDSIELLARKRKLPPPAVISLGEGQEPVAIKAINTASAEGTWVLLQNCELALELMTEMEQLLMKLPTVDPGFRLFITCLPHKDFPLGLLQMCTKVTNEPPAGLKAGLLRSYTVIVDQERLERVETEQWRQLLFALCFLHSIVQERRKFGPLGWGVPYEYNTGDVTACILFLERHLYNGPISWSTLQYMVAEVQYGGKITDSVDRRLFNTYAQVWLTAGTCAEGYTFNPKDTIQHIANDFVYLIPKATEIAPYRAFVESFPEIDSPEVFGLHPNAELTFRIKLCIKEVNELITTLAETQPKGGGGGGGGESREDIVQHKARELLDRLPADYVEDDYKAKINKLGGLSVPLNIFLFQEIQRLQNVIAKVRFQLTQLQLAIKGEVVMTGELQEALDKIADASAPRTWIYTVTGDEFSWILPTLGLWFSSLMARDDQSRTWLNSGRPPCYWLTGFFNPTGFLTAMKQEVTRKHKSDKWALDDVVYRTEVTQLERVEQVRSQPPEGVYLHGMFLDGAAFDKKESLLVESEPKKLFVSLPILFVSGLIKDESYKRRKELFGAHGPYECPVYKYRPRTDRFFIFFVTLKCTTEKNAKHWTLRGTALLTTDSASS</sequence>
<reference evidence="26 27" key="1">
    <citation type="journal article" date="2011" name="Proc. Natl. Acad. Sci. U.S.A.">
        <title>Niche of harmful alga Aureococcus anophagefferens revealed through ecogenomics.</title>
        <authorList>
            <person name="Gobler C.J."/>
            <person name="Berry D.L."/>
            <person name="Dyhrman S.T."/>
            <person name="Wilhelm S.W."/>
            <person name="Salamov A."/>
            <person name="Lobanov A.V."/>
            <person name="Zhang Y."/>
            <person name="Collier J.L."/>
            <person name="Wurch L.L."/>
            <person name="Kustka A.B."/>
            <person name="Dill B.D."/>
            <person name="Shah M."/>
            <person name="VerBerkmoes N.C."/>
            <person name="Kuo A."/>
            <person name="Terry A."/>
            <person name="Pangilinan J."/>
            <person name="Lindquist E.A."/>
            <person name="Lucas S."/>
            <person name="Paulsen I.T."/>
            <person name="Hattenrath-Lehmann T.K."/>
            <person name="Talmage S.C."/>
            <person name="Walker E.A."/>
            <person name="Koch F."/>
            <person name="Burson A.M."/>
            <person name="Marcoval M.A."/>
            <person name="Tang Y.Z."/>
            <person name="Lecleir G.R."/>
            <person name="Coyne K.J."/>
            <person name="Berg G.M."/>
            <person name="Bertrand E.M."/>
            <person name="Saito M.A."/>
            <person name="Gladyshev V.N."/>
            <person name="Grigoriev I.V."/>
        </authorList>
    </citation>
    <scope>NUCLEOTIDE SEQUENCE [LARGE SCALE GENOMIC DNA]</scope>
    <source>
        <strain evidence="27">CCMP 1984</strain>
    </source>
</reference>
<dbReference type="Gene3D" id="6.10.140.1060">
    <property type="match status" value="1"/>
</dbReference>
<name>F0YFN5_AURAN</name>
<dbReference type="InterPro" id="IPR041228">
    <property type="entry name" value="Dynein_C"/>
</dbReference>
<evidence type="ECO:0000256" key="6">
    <source>
        <dbReference type="ARBA" id="ARBA00022741"/>
    </source>
</evidence>
<comment type="subcellular location">
    <subcellularLocation>
        <location evidence="1">Cytoplasm</location>
        <location evidence="1">Cytoskeleton</location>
        <location evidence="1">Cilium axoneme</location>
    </subcellularLocation>
</comment>
<dbReference type="Pfam" id="PF12774">
    <property type="entry name" value="AAA_6"/>
    <property type="match status" value="1"/>
</dbReference>
<dbReference type="Gene3D" id="1.20.1270.280">
    <property type="match status" value="1"/>
</dbReference>
<dbReference type="Pfam" id="PF08393">
    <property type="entry name" value="DHC_N2"/>
    <property type="match status" value="1"/>
</dbReference>
<dbReference type="EMBL" id="GL833137">
    <property type="protein sequence ID" value="EGB06078.1"/>
    <property type="molecule type" value="Genomic_DNA"/>
</dbReference>
<accession>F0YFN5</accession>
<protein>
    <recommendedName>
        <fullName evidence="28">Dynein gamma chain, flagellar outer arm</fullName>
    </recommendedName>
</protein>
<gene>
    <name evidence="26" type="ORF">AURANDRAFT_30038</name>
</gene>
<dbReference type="GO" id="GO:0005524">
    <property type="term" value="F:ATP binding"/>
    <property type="evidence" value="ECO:0007669"/>
    <property type="project" value="UniProtKB-KW"/>
</dbReference>
<dbReference type="Gene3D" id="3.40.50.300">
    <property type="entry name" value="P-loop containing nucleotide triphosphate hydrolases"/>
    <property type="match status" value="5"/>
</dbReference>
<evidence type="ECO:0000259" key="19">
    <source>
        <dbReference type="Pfam" id="PF12777"/>
    </source>
</evidence>
<keyword evidence="9 14" id="KW-0175">Coiled coil</keyword>
<dbReference type="Gene3D" id="1.10.8.710">
    <property type="match status" value="1"/>
</dbReference>
<dbReference type="Pfam" id="PF17857">
    <property type="entry name" value="AAA_lid_1"/>
    <property type="match status" value="1"/>
</dbReference>
<dbReference type="Pfam" id="PF12780">
    <property type="entry name" value="AAA_8"/>
    <property type="match status" value="1"/>
</dbReference>
<keyword evidence="8" id="KW-0243">Dynein</keyword>
<evidence type="ECO:0000259" key="24">
    <source>
        <dbReference type="Pfam" id="PF18198"/>
    </source>
</evidence>
<dbReference type="Pfam" id="PF12781">
    <property type="entry name" value="AAA_9"/>
    <property type="match status" value="1"/>
</dbReference>
<dbReference type="Gene3D" id="1.10.472.130">
    <property type="match status" value="1"/>
</dbReference>
<feature type="domain" description="Dynein heavy chain AAA 5 extension" evidence="22">
    <location>
        <begin position="2236"/>
        <end position="2342"/>
    </location>
</feature>
<evidence type="ECO:0000256" key="12">
    <source>
        <dbReference type="ARBA" id="ARBA00023212"/>
    </source>
</evidence>
<evidence type="ECO:0000259" key="23">
    <source>
        <dbReference type="Pfam" id="PF17857"/>
    </source>
</evidence>
<dbReference type="Pfam" id="PF08385">
    <property type="entry name" value="DHC_N1"/>
    <property type="match status" value="1"/>
</dbReference>
<feature type="domain" description="Dynein heavy chain hydrolytic ATP-binding dynein motor region" evidence="18">
    <location>
        <begin position="1738"/>
        <end position="2061"/>
    </location>
</feature>
<evidence type="ECO:0000259" key="25">
    <source>
        <dbReference type="Pfam" id="PF18199"/>
    </source>
</evidence>
<evidence type="ECO:0000259" key="21">
    <source>
        <dbReference type="Pfam" id="PF12781"/>
    </source>
</evidence>
<dbReference type="FunFam" id="1.10.8.1220:FF:000001">
    <property type="entry name" value="Dynein axonemal heavy chain 5"/>
    <property type="match status" value="1"/>
</dbReference>
<evidence type="ECO:0000256" key="3">
    <source>
        <dbReference type="ARBA" id="ARBA00022490"/>
    </source>
</evidence>
<dbReference type="OMA" id="ATEPIMF"/>
<evidence type="ECO:0000256" key="2">
    <source>
        <dbReference type="ARBA" id="ARBA00008887"/>
    </source>
</evidence>
<dbReference type="FunFam" id="3.40.50.300:FF:000049">
    <property type="entry name" value="Dynein, axonemal, heavy chain 5"/>
    <property type="match status" value="1"/>
</dbReference>
<dbReference type="PANTHER" id="PTHR46532">
    <property type="entry name" value="MALE FERTILITY FACTOR KL5"/>
    <property type="match status" value="1"/>
</dbReference>
<dbReference type="FunFam" id="3.40.50.300:FF:000320">
    <property type="entry name" value="Dynein, axonemal, heavy chain 5"/>
    <property type="match status" value="1"/>
</dbReference>
<dbReference type="GO" id="GO:0007018">
    <property type="term" value="P:microtubule-based movement"/>
    <property type="evidence" value="ECO:0007669"/>
    <property type="project" value="InterPro"/>
</dbReference>
<keyword evidence="10" id="KW-0969">Cilium</keyword>
<dbReference type="GeneID" id="20220825"/>
<dbReference type="FunFam" id="3.40.50.300:FF:002141">
    <property type="entry name" value="Dynein heavy chain"/>
    <property type="match status" value="1"/>
</dbReference>
<feature type="domain" description="Dynein heavy chain C-terminal" evidence="25">
    <location>
        <begin position="4171"/>
        <end position="4487"/>
    </location>
</feature>
<evidence type="ECO:0000256" key="14">
    <source>
        <dbReference type="SAM" id="Coils"/>
    </source>
</evidence>
<evidence type="ECO:0000259" key="22">
    <source>
        <dbReference type="Pfam" id="PF17852"/>
    </source>
</evidence>
<dbReference type="Gene3D" id="1.10.8.1220">
    <property type="match status" value="1"/>
</dbReference>
<dbReference type="Pfam" id="PF17852">
    <property type="entry name" value="Dynein_AAA_lid"/>
    <property type="match status" value="1"/>
</dbReference>
<keyword evidence="4" id="KW-0493">Microtubule</keyword>
<dbReference type="GO" id="GO:0051959">
    <property type="term" value="F:dynein light intermediate chain binding"/>
    <property type="evidence" value="ECO:0007669"/>
    <property type="project" value="InterPro"/>
</dbReference>
<keyword evidence="6" id="KW-0547">Nucleotide-binding</keyword>
<keyword evidence="12" id="KW-0206">Cytoskeleton</keyword>
<dbReference type="GO" id="GO:0005858">
    <property type="term" value="C:axonemal dynein complex"/>
    <property type="evidence" value="ECO:0007669"/>
    <property type="project" value="TreeGrafter"/>
</dbReference>
<dbReference type="Gene3D" id="3.10.490.20">
    <property type="match status" value="1"/>
</dbReference>
<dbReference type="InParanoid" id="F0YFN5"/>
<feature type="non-terminal residue" evidence="26">
    <location>
        <position position="1"/>
    </location>
</feature>
<keyword evidence="27" id="KW-1185">Reference proteome</keyword>
<evidence type="ECO:0000313" key="27">
    <source>
        <dbReference type="Proteomes" id="UP000002729"/>
    </source>
</evidence>
<feature type="domain" description="Dynein heavy chain tail" evidence="16">
    <location>
        <begin position="87"/>
        <end position="672"/>
    </location>
</feature>
<dbReference type="InterPro" id="IPR013594">
    <property type="entry name" value="Dynein_heavy_tail"/>
</dbReference>
<dbReference type="FunFam" id="3.10.490.20:FF:000010">
    <property type="entry name" value="Dynein heavy chain, putative"/>
    <property type="match status" value="1"/>
</dbReference>
<evidence type="ECO:0000256" key="9">
    <source>
        <dbReference type="ARBA" id="ARBA00023054"/>
    </source>
</evidence>
<dbReference type="Pfam" id="PF03028">
    <property type="entry name" value="Dynein_heavy"/>
    <property type="match status" value="1"/>
</dbReference>
<dbReference type="SUPFAM" id="SSF52540">
    <property type="entry name" value="P-loop containing nucleoside triphosphate hydrolases"/>
    <property type="match status" value="4"/>
</dbReference>
<dbReference type="Pfam" id="PF18199">
    <property type="entry name" value="Dynein_C"/>
    <property type="match status" value="1"/>
</dbReference>
<evidence type="ECO:0000256" key="10">
    <source>
        <dbReference type="ARBA" id="ARBA00023069"/>
    </source>
</evidence>
<dbReference type="PANTHER" id="PTHR46532:SF4">
    <property type="entry name" value="AAA+ ATPASE DOMAIN-CONTAINING PROTEIN"/>
    <property type="match status" value="1"/>
</dbReference>
<dbReference type="OrthoDB" id="185092at2759"/>
<dbReference type="Proteomes" id="UP000002729">
    <property type="component" value="Unassembled WGS sequence"/>
</dbReference>
<comment type="similarity">
    <text evidence="2">Belongs to the dynein heavy chain family.</text>
</comment>
<evidence type="ECO:0000256" key="1">
    <source>
        <dbReference type="ARBA" id="ARBA00004430"/>
    </source>
</evidence>
<dbReference type="InterPro" id="IPR043160">
    <property type="entry name" value="Dynein_C_barrel"/>
</dbReference>
<dbReference type="InterPro" id="IPR042222">
    <property type="entry name" value="Dynein_2_N"/>
</dbReference>
<dbReference type="InterPro" id="IPR004273">
    <property type="entry name" value="Dynein_heavy_D6_P-loop"/>
</dbReference>
<dbReference type="eggNOG" id="KOG3595">
    <property type="taxonomic scope" value="Eukaryota"/>
</dbReference>
<evidence type="ECO:0008006" key="28">
    <source>
        <dbReference type="Google" id="ProtNLM"/>
    </source>
</evidence>
<dbReference type="InterPro" id="IPR041589">
    <property type="entry name" value="DNAH3_AAA_lid_1"/>
</dbReference>
<dbReference type="KEGG" id="aaf:AURANDRAFT_30038"/>
<dbReference type="Gene3D" id="1.20.140.100">
    <property type="entry name" value="Dynein heavy chain, N-terminal domain 2"/>
    <property type="match status" value="1"/>
</dbReference>
<dbReference type="GO" id="GO:0008569">
    <property type="term" value="F:minus-end-directed microtubule motor activity"/>
    <property type="evidence" value="ECO:0007669"/>
    <property type="project" value="InterPro"/>
</dbReference>
<keyword evidence="5" id="KW-0677">Repeat</keyword>
<feature type="domain" description="Dynein heavy chain AAA module D4" evidence="20">
    <location>
        <begin position="2730"/>
        <end position="2991"/>
    </location>
</feature>
<dbReference type="FunFam" id="1.20.920.20:FF:000001">
    <property type="entry name" value="dynein heavy chain 2, axonemal"/>
    <property type="match status" value="1"/>
</dbReference>
<evidence type="ECO:0000256" key="5">
    <source>
        <dbReference type="ARBA" id="ARBA00022737"/>
    </source>
</evidence>
<keyword evidence="13" id="KW-0966">Cell projection</keyword>
<evidence type="ECO:0000256" key="7">
    <source>
        <dbReference type="ARBA" id="ARBA00022840"/>
    </source>
</evidence>
<feature type="domain" description="Dynein heavy chain coiled coil stalk" evidence="19">
    <location>
        <begin position="3005"/>
        <end position="3365"/>
    </location>
</feature>
<dbReference type="InterPro" id="IPR026983">
    <property type="entry name" value="DHC"/>
</dbReference>
<dbReference type="InterPro" id="IPR035699">
    <property type="entry name" value="AAA_6"/>
</dbReference>
<dbReference type="InterPro" id="IPR035706">
    <property type="entry name" value="AAA_9"/>
</dbReference>
<dbReference type="InterPro" id="IPR041658">
    <property type="entry name" value="AAA_lid_11"/>
</dbReference>
<dbReference type="Pfam" id="PF18198">
    <property type="entry name" value="AAA_lid_11"/>
    <property type="match status" value="1"/>
</dbReference>
<evidence type="ECO:0000259" key="15">
    <source>
        <dbReference type="Pfam" id="PF03028"/>
    </source>
</evidence>
<evidence type="ECO:0000259" key="17">
    <source>
        <dbReference type="Pfam" id="PF08393"/>
    </source>
</evidence>
<dbReference type="Pfam" id="PF12775">
    <property type="entry name" value="AAA_7"/>
    <property type="match status" value="1"/>
</dbReference>
<dbReference type="FunCoup" id="F0YFN5">
    <property type="interactions" value="2"/>
</dbReference>
<evidence type="ECO:0000256" key="4">
    <source>
        <dbReference type="ARBA" id="ARBA00022701"/>
    </source>
</evidence>
<dbReference type="FunFam" id="1.20.140.100:FF:000001">
    <property type="entry name" value="dynein heavy chain 17, axonemal"/>
    <property type="match status" value="1"/>
</dbReference>
<feature type="coiled-coil region" evidence="14">
    <location>
        <begin position="3249"/>
        <end position="3311"/>
    </location>
</feature>
<evidence type="ECO:0000259" key="18">
    <source>
        <dbReference type="Pfam" id="PF12774"/>
    </source>
</evidence>
<dbReference type="Gene3D" id="3.20.180.20">
    <property type="entry name" value="Dynein heavy chain, N-terminal domain 2"/>
    <property type="match status" value="1"/>
</dbReference>
<dbReference type="RefSeq" id="XP_009039332.1">
    <property type="nucleotide sequence ID" value="XM_009041084.1"/>
</dbReference>
<dbReference type="InterPro" id="IPR042228">
    <property type="entry name" value="Dynein_linker_3"/>
</dbReference>
<dbReference type="InterPro" id="IPR013602">
    <property type="entry name" value="Dynein_heavy_linker"/>
</dbReference>
<evidence type="ECO:0000259" key="16">
    <source>
        <dbReference type="Pfam" id="PF08385"/>
    </source>
</evidence>
<dbReference type="InterPro" id="IPR024743">
    <property type="entry name" value="Dynein_HC_stalk"/>
</dbReference>
<feature type="domain" description="Dynein heavy chain AAA lid" evidence="24">
    <location>
        <begin position="4014"/>
        <end position="4160"/>
    </location>
</feature>
<dbReference type="GO" id="GO:0005874">
    <property type="term" value="C:microtubule"/>
    <property type="evidence" value="ECO:0007669"/>
    <property type="project" value="UniProtKB-KW"/>
</dbReference>
<evidence type="ECO:0000259" key="20">
    <source>
        <dbReference type="Pfam" id="PF12780"/>
    </source>
</evidence>
<feature type="domain" description="Dynein heavy chain linker" evidence="17">
    <location>
        <begin position="1181"/>
        <end position="1587"/>
    </location>
</feature>
<dbReference type="Gene3D" id="1.20.920.30">
    <property type="match status" value="1"/>
</dbReference>
<dbReference type="InterPro" id="IPR043157">
    <property type="entry name" value="Dynein_AAA1S"/>
</dbReference>
<dbReference type="Gene3D" id="1.10.287.2620">
    <property type="match status" value="1"/>
</dbReference>
<keyword evidence="11" id="KW-0505">Motor protein</keyword>
<evidence type="ECO:0000313" key="26">
    <source>
        <dbReference type="EMBL" id="EGB06078.1"/>
    </source>
</evidence>
<proteinExistence type="inferred from homology"/>
<dbReference type="FunFam" id="3.40.50.300:FF:000044">
    <property type="entry name" value="Dynein heavy chain 5, axonemal"/>
    <property type="match status" value="1"/>
</dbReference>
<dbReference type="InterPro" id="IPR041466">
    <property type="entry name" value="Dynein_AAA5_ext"/>
</dbReference>
<feature type="domain" description="Dynein heavy chain 3 AAA+ lid" evidence="23">
    <location>
        <begin position="2563"/>
        <end position="2660"/>
    </location>
</feature>
<feature type="domain" description="Dynein heavy chain region D6 P-loop" evidence="15">
    <location>
        <begin position="3873"/>
        <end position="3982"/>
    </location>
</feature>
<evidence type="ECO:0000256" key="8">
    <source>
        <dbReference type="ARBA" id="ARBA00023017"/>
    </source>
</evidence>
<dbReference type="FunFam" id="1.10.8.710:FF:000003">
    <property type="entry name" value="Dynein axonemal heavy chain 5"/>
    <property type="match status" value="1"/>
</dbReference>
<feature type="domain" description="Dynein heavy chain ATP-binding dynein motor region" evidence="21">
    <location>
        <begin position="3395"/>
        <end position="3618"/>
    </location>
</feature>
<dbReference type="InterPro" id="IPR042219">
    <property type="entry name" value="AAA_lid_11_sf"/>
</dbReference>
<dbReference type="GO" id="GO:0045505">
    <property type="term" value="F:dynein intermediate chain binding"/>
    <property type="evidence" value="ECO:0007669"/>
    <property type="project" value="InterPro"/>
</dbReference>